<feature type="domain" description="Enoyl reductase (ER)" evidence="1">
    <location>
        <begin position="10"/>
        <end position="321"/>
    </location>
</feature>
<evidence type="ECO:0000313" key="2">
    <source>
        <dbReference type="EMBL" id="QQM41775.1"/>
    </source>
</evidence>
<dbReference type="InterPro" id="IPR013154">
    <property type="entry name" value="ADH-like_N"/>
</dbReference>
<dbReference type="PANTHER" id="PTHR43677">
    <property type="entry name" value="SHORT-CHAIN DEHYDROGENASE/REDUCTASE"/>
    <property type="match status" value="1"/>
</dbReference>
<protein>
    <submittedName>
        <fullName evidence="2">Zinc-binding dehydrogenase</fullName>
    </submittedName>
</protein>
<dbReference type="AlphaFoldDB" id="A0A7T7I674"/>
<dbReference type="EMBL" id="CP066831">
    <property type="protein sequence ID" value="QQM41775.1"/>
    <property type="molecule type" value="Genomic_DNA"/>
</dbReference>
<dbReference type="InterPro" id="IPR011032">
    <property type="entry name" value="GroES-like_sf"/>
</dbReference>
<gene>
    <name evidence="2" type="ORF">JEQ17_21530</name>
</gene>
<dbReference type="GO" id="GO:0016491">
    <property type="term" value="F:oxidoreductase activity"/>
    <property type="evidence" value="ECO:0007669"/>
    <property type="project" value="InterPro"/>
</dbReference>
<dbReference type="InterPro" id="IPR036291">
    <property type="entry name" value="NAD(P)-bd_dom_sf"/>
</dbReference>
<dbReference type="PANTHER" id="PTHR43677:SF4">
    <property type="entry name" value="QUINONE OXIDOREDUCTASE-LIKE PROTEIN 2"/>
    <property type="match status" value="1"/>
</dbReference>
<dbReference type="KEGG" id="slf:JEQ17_21530"/>
<dbReference type="Pfam" id="PF00107">
    <property type="entry name" value="ADH_zinc_N"/>
    <property type="match status" value="1"/>
</dbReference>
<evidence type="ECO:0000259" key="1">
    <source>
        <dbReference type="SMART" id="SM00829"/>
    </source>
</evidence>
<evidence type="ECO:0000313" key="3">
    <source>
        <dbReference type="Proteomes" id="UP000595636"/>
    </source>
</evidence>
<dbReference type="SUPFAM" id="SSF50129">
    <property type="entry name" value="GroES-like"/>
    <property type="match status" value="1"/>
</dbReference>
<reference evidence="2 3" key="1">
    <citation type="submission" date="2020-12" db="EMBL/GenBank/DDBJ databases">
        <title>A novel species.</title>
        <authorList>
            <person name="Li K."/>
        </authorList>
    </citation>
    <scope>NUCLEOTIDE SEQUENCE [LARGE SCALE GENOMIC DNA]</scope>
    <source>
        <strain evidence="2 3">ZYC-3</strain>
    </source>
</reference>
<dbReference type="Gene3D" id="3.40.50.720">
    <property type="entry name" value="NAD(P)-binding Rossmann-like Domain"/>
    <property type="match status" value="1"/>
</dbReference>
<organism evidence="2 3">
    <name type="scientific">Streptomyces liliifuscus</name>
    <dbReference type="NCBI Taxonomy" id="2797636"/>
    <lineage>
        <taxon>Bacteria</taxon>
        <taxon>Bacillati</taxon>
        <taxon>Actinomycetota</taxon>
        <taxon>Actinomycetes</taxon>
        <taxon>Kitasatosporales</taxon>
        <taxon>Streptomycetaceae</taxon>
        <taxon>Streptomyces</taxon>
    </lineage>
</organism>
<dbReference type="Proteomes" id="UP000595636">
    <property type="component" value="Chromosome"/>
</dbReference>
<dbReference type="InterPro" id="IPR051397">
    <property type="entry name" value="Zn-ADH-like_protein"/>
</dbReference>
<proteinExistence type="predicted"/>
<name>A0A7T7I674_9ACTN</name>
<dbReference type="RefSeq" id="WP_200396750.1">
    <property type="nucleotide sequence ID" value="NZ_CP066831.1"/>
</dbReference>
<dbReference type="CDD" id="cd08244">
    <property type="entry name" value="MDR_enoyl_red"/>
    <property type="match status" value="1"/>
</dbReference>
<dbReference type="Gene3D" id="3.90.180.10">
    <property type="entry name" value="Medium-chain alcohol dehydrogenases, catalytic domain"/>
    <property type="match status" value="1"/>
</dbReference>
<dbReference type="SUPFAM" id="SSF51735">
    <property type="entry name" value="NAD(P)-binding Rossmann-fold domains"/>
    <property type="match status" value="1"/>
</dbReference>
<accession>A0A7T7I674</accession>
<dbReference type="Pfam" id="PF08240">
    <property type="entry name" value="ADH_N"/>
    <property type="match status" value="1"/>
</dbReference>
<dbReference type="SMART" id="SM00829">
    <property type="entry name" value="PKS_ER"/>
    <property type="match status" value="1"/>
</dbReference>
<sequence>MRAAQVTRFGDPSVLITTDLPDPAPAPGEVLIDVAYADTIFVETQIRAGGGGDYFPVTPPYVPGGGVSGVVSALGPDVPDEWLGRRVTAFVTGAYAERAVAAPSALTVVPDSLDLLDAAALIHDGVTSTGLLELTEVTETDRVLILGASGGMGTLLVQLAHARGARVAGVARGEAKLALVRDLGADAVVDATSPDWPALARHALGGSDGAADVVLDGVGGQLGATAFPLTADGGRFSAHGAPTGGFTTVDTTEAERHDITLFGIADVQFSPPDVSRLTTYTLGEAAAGRLRPVIGEVFSLEEAGAAHRAVEGRGLVGKVVLKA</sequence>
<dbReference type="InterPro" id="IPR013149">
    <property type="entry name" value="ADH-like_C"/>
</dbReference>
<keyword evidence="3" id="KW-1185">Reference proteome</keyword>
<dbReference type="InterPro" id="IPR020843">
    <property type="entry name" value="ER"/>
</dbReference>